<accession>A0ABZ1FHU9</accession>
<feature type="chain" id="PRO_5045112785" evidence="1">
    <location>
        <begin position="26"/>
        <end position="82"/>
    </location>
</feature>
<name>A0ABZ1FHU9_9ACTN</name>
<feature type="signal peptide" evidence="1">
    <location>
        <begin position="1"/>
        <end position="25"/>
    </location>
</feature>
<proteinExistence type="predicted"/>
<evidence type="ECO:0000313" key="2">
    <source>
        <dbReference type="EMBL" id="WSB69535.1"/>
    </source>
</evidence>
<sequence>MRVRLLLTGIAVGATVLAGAATAQAAPAPAQTATTPIAAGHWKYDGTYSESACYSLVASYAGPAYCTPRGGNNRYALYIWVE</sequence>
<reference evidence="2 3" key="1">
    <citation type="submission" date="2022-10" db="EMBL/GenBank/DDBJ databases">
        <title>The complete genomes of actinobacterial strains from the NBC collection.</title>
        <authorList>
            <person name="Joergensen T.S."/>
            <person name="Alvarez Arevalo M."/>
            <person name="Sterndorff E.B."/>
            <person name="Faurdal D."/>
            <person name="Vuksanovic O."/>
            <person name="Mourched A.-S."/>
            <person name="Charusanti P."/>
            <person name="Shaw S."/>
            <person name="Blin K."/>
            <person name="Weber T."/>
        </authorList>
    </citation>
    <scope>NUCLEOTIDE SEQUENCE [LARGE SCALE GENOMIC DNA]</scope>
    <source>
        <strain evidence="2 3">NBC 01774</strain>
    </source>
</reference>
<keyword evidence="3" id="KW-1185">Reference proteome</keyword>
<dbReference type="EMBL" id="CP109106">
    <property type="protein sequence ID" value="WSB69535.1"/>
    <property type="molecule type" value="Genomic_DNA"/>
</dbReference>
<dbReference type="RefSeq" id="WP_326619056.1">
    <property type="nucleotide sequence ID" value="NZ_CP109106.1"/>
</dbReference>
<evidence type="ECO:0000313" key="3">
    <source>
        <dbReference type="Proteomes" id="UP001344251"/>
    </source>
</evidence>
<protein>
    <submittedName>
        <fullName evidence="2">Uncharacterized protein</fullName>
    </submittedName>
</protein>
<gene>
    <name evidence="2" type="ORF">OG863_17135</name>
</gene>
<evidence type="ECO:0000256" key="1">
    <source>
        <dbReference type="SAM" id="SignalP"/>
    </source>
</evidence>
<organism evidence="2 3">
    <name type="scientific">Streptomyces decoyicus</name>
    <dbReference type="NCBI Taxonomy" id="249567"/>
    <lineage>
        <taxon>Bacteria</taxon>
        <taxon>Bacillati</taxon>
        <taxon>Actinomycetota</taxon>
        <taxon>Actinomycetes</taxon>
        <taxon>Kitasatosporales</taxon>
        <taxon>Streptomycetaceae</taxon>
        <taxon>Streptomyces</taxon>
    </lineage>
</organism>
<keyword evidence="1" id="KW-0732">Signal</keyword>
<dbReference type="Proteomes" id="UP001344251">
    <property type="component" value="Chromosome"/>
</dbReference>